<dbReference type="EMBL" id="QGKV02001507">
    <property type="protein sequence ID" value="KAF3534613.1"/>
    <property type="molecule type" value="Genomic_DNA"/>
</dbReference>
<feature type="region of interest" description="Disordered" evidence="1">
    <location>
        <begin position="242"/>
        <end position="319"/>
    </location>
</feature>
<protein>
    <submittedName>
        <fullName evidence="2">Uncharacterized protein</fullName>
    </submittedName>
</protein>
<feature type="compositionally biased region" description="Basic and acidic residues" evidence="1">
    <location>
        <begin position="296"/>
        <end position="313"/>
    </location>
</feature>
<keyword evidence="3" id="KW-1185">Reference proteome</keyword>
<evidence type="ECO:0000313" key="3">
    <source>
        <dbReference type="Proteomes" id="UP000266723"/>
    </source>
</evidence>
<feature type="compositionally biased region" description="Polar residues" evidence="1">
    <location>
        <begin position="242"/>
        <end position="251"/>
    </location>
</feature>
<gene>
    <name evidence="2" type="ORF">DY000_02040785</name>
</gene>
<dbReference type="Proteomes" id="UP000266723">
    <property type="component" value="Unassembled WGS sequence"/>
</dbReference>
<organism evidence="2 3">
    <name type="scientific">Brassica cretica</name>
    <name type="common">Mustard</name>
    <dbReference type="NCBI Taxonomy" id="69181"/>
    <lineage>
        <taxon>Eukaryota</taxon>
        <taxon>Viridiplantae</taxon>
        <taxon>Streptophyta</taxon>
        <taxon>Embryophyta</taxon>
        <taxon>Tracheophyta</taxon>
        <taxon>Spermatophyta</taxon>
        <taxon>Magnoliopsida</taxon>
        <taxon>eudicotyledons</taxon>
        <taxon>Gunneridae</taxon>
        <taxon>Pentapetalae</taxon>
        <taxon>rosids</taxon>
        <taxon>malvids</taxon>
        <taxon>Brassicales</taxon>
        <taxon>Brassicaceae</taxon>
        <taxon>Brassiceae</taxon>
        <taxon>Brassica</taxon>
    </lineage>
</organism>
<comment type="caution">
    <text evidence="2">The sequence shown here is derived from an EMBL/GenBank/DDBJ whole genome shotgun (WGS) entry which is preliminary data.</text>
</comment>
<sequence length="483" mass="53934">MGMRHEAGMGSKSAKFLEHIKIPVSQDVESRNVWRLDHYTRFQLKPPGPGPPHKLENNLLGDICVGSLFSISEVFHFPKEGVVPRTRLRVLPSGDPERSLTGTRGVFWRRPEYILIVPAIPEGIVAPDTPRSFPLLAQFRHRTRAITCALKSNRVAHFQQASLRQDIAPVILLSWFLSGRIHTLNPGEDWFPNNRPGSGGWYETLSEVPDASKDTRVDSSFGGLYLFTKLPFLRRISLSLQGPSDVPQSMDQSKESDQHEDQNVPDIPIEVHSSDRTRQTDRAMHRIDPRMSGLELRPDPRPDERTDRTEARLSRTTQQAKADARLARTACANDCADDLASLFDPIMDFSFGYSSKERILKLSEDLGHAETQLFRSERPAAFAERPAALADRPAHVLILSALDTASSDESGQKPNGHLDYHIQVNTSSNRWTCESYQATTRDPALGGLVSHIKHHLESEISILSALDTASSDESGQEPNGHLD</sequence>
<evidence type="ECO:0000256" key="1">
    <source>
        <dbReference type="SAM" id="MobiDB-lite"/>
    </source>
</evidence>
<reference evidence="2 3" key="1">
    <citation type="journal article" date="2020" name="BMC Genomics">
        <title>Intraspecific diversification of the crop wild relative Brassica cretica Lam. using demographic model selection.</title>
        <authorList>
            <person name="Kioukis A."/>
            <person name="Michalopoulou V.A."/>
            <person name="Briers L."/>
            <person name="Pirintsos S."/>
            <person name="Studholme D.J."/>
            <person name="Pavlidis P."/>
            <person name="Sarris P.F."/>
        </authorList>
    </citation>
    <scope>NUCLEOTIDE SEQUENCE [LARGE SCALE GENOMIC DNA]</scope>
    <source>
        <strain evidence="3">cv. PFS-1207/04</strain>
    </source>
</reference>
<accession>A0ABQ7BPU2</accession>
<proteinExistence type="predicted"/>
<evidence type="ECO:0000313" key="2">
    <source>
        <dbReference type="EMBL" id="KAF3534613.1"/>
    </source>
</evidence>
<name>A0ABQ7BPU2_BRACR</name>
<feature type="compositionally biased region" description="Basic and acidic residues" evidence="1">
    <location>
        <begin position="252"/>
        <end position="262"/>
    </location>
</feature>
<feature type="compositionally biased region" description="Basic and acidic residues" evidence="1">
    <location>
        <begin position="272"/>
        <end position="289"/>
    </location>
</feature>